<dbReference type="Proteomes" id="UP000479710">
    <property type="component" value="Unassembled WGS sequence"/>
</dbReference>
<dbReference type="PROSITE" id="PS50011">
    <property type="entry name" value="PROTEIN_KINASE_DOM"/>
    <property type="match status" value="1"/>
</dbReference>
<evidence type="ECO:0000256" key="1">
    <source>
        <dbReference type="ARBA" id="ARBA00022729"/>
    </source>
</evidence>
<proteinExistence type="predicted"/>
<organism evidence="4 5">
    <name type="scientific">Oryza meyeriana var. granulata</name>
    <dbReference type="NCBI Taxonomy" id="110450"/>
    <lineage>
        <taxon>Eukaryota</taxon>
        <taxon>Viridiplantae</taxon>
        <taxon>Streptophyta</taxon>
        <taxon>Embryophyta</taxon>
        <taxon>Tracheophyta</taxon>
        <taxon>Spermatophyta</taxon>
        <taxon>Magnoliopsida</taxon>
        <taxon>Liliopsida</taxon>
        <taxon>Poales</taxon>
        <taxon>Poaceae</taxon>
        <taxon>BOP clade</taxon>
        <taxon>Oryzoideae</taxon>
        <taxon>Oryzeae</taxon>
        <taxon>Oryzinae</taxon>
        <taxon>Oryza</taxon>
        <taxon>Oryza meyeriana</taxon>
    </lineage>
</organism>
<dbReference type="Gene3D" id="3.30.200.20">
    <property type="entry name" value="Phosphorylase Kinase, domain 1"/>
    <property type="match status" value="1"/>
</dbReference>
<dbReference type="EMBL" id="SPHZ02000011">
    <property type="protein sequence ID" value="KAF0893545.1"/>
    <property type="molecule type" value="Genomic_DNA"/>
</dbReference>
<name>A0A6G1BYX3_9ORYZ</name>
<evidence type="ECO:0000256" key="2">
    <source>
        <dbReference type="ARBA" id="ARBA00022734"/>
    </source>
</evidence>
<dbReference type="InterPro" id="IPR000719">
    <property type="entry name" value="Prot_kinase_dom"/>
</dbReference>
<keyword evidence="5" id="KW-1185">Reference proteome</keyword>
<sequence>MKLDHPDEFREKKFMNELQSISPIHHRNLVHMIGYYKEGKHRMLVFEFMRGGSVSSFIFGHPKMAPWTWRAKATISIARGLEYLHYGCTFPIIHCNIKPSNILPDHKMNPMITNFGIAKLLSDQ</sequence>
<dbReference type="InterPro" id="IPR011009">
    <property type="entry name" value="Kinase-like_dom_sf"/>
</dbReference>
<accession>A0A6G1BYX3</accession>
<protein>
    <recommendedName>
        <fullName evidence="3">Protein kinase domain-containing protein</fullName>
    </recommendedName>
</protein>
<dbReference type="PANTHER" id="PTHR47976:SF108">
    <property type="entry name" value="G-TYPE LECTIN S-RECEPTOR-LIKE SERINE_THREONINE-PROTEIN KINASE LECRK1"/>
    <property type="match status" value="1"/>
</dbReference>
<feature type="domain" description="Protein kinase" evidence="3">
    <location>
        <begin position="1"/>
        <end position="124"/>
    </location>
</feature>
<dbReference type="PANTHER" id="PTHR47976">
    <property type="entry name" value="G-TYPE LECTIN S-RECEPTOR-LIKE SERINE/THREONINE-PROTEIN KINASE SD2-5"/>
    <property type="match status" value="1"/>
</dbReference>
<reference evidence="4 5" key="1">
    <citation type="submission" date="2019-11" db="EMBL/GenBank/DDBJ databases">
        <title>Whole genome sequence of Oryza granulata.</title>
        <authorList>
            <person name="Li W."/>
        </authorList>
    </citation>
    <scope>NUCLEOTIDE SEQUENCE [LARGE SCALE GENOMIC DNA]</scope>
    <source>
        <strain evidence="5">cv. Menghai</strain>
        <tissue evidence="4">Leaf</tissue>
    </source>
</reference>
<dbReference type="Pfam" id="PF00069">
    <property type="entry name" value="Pkinase"/>
    <property type="match status" value="1"/>
</dbReference>
<dbReference type="GO" id="GO:0005524">
    <property type="term" value="F:ATP binding"/>
    <property type="evidence" value="ECO:0007669"/>
    <property type="project" value="InterPro"/>
</dbReference>
<dbReference type="Gene3D" id="1.10.510.10">
    <property type="entry name" value="Transferase(Phosphotransferase) domain 1"/>
    <property type="match status" value="1"/>
</dbReference>
<evidence type="ECO:0000259" key="3">
    <source>
        <dbReference type="PROSITE" id="PS50011"/>
    </source>
</evidence>
<evidence type="ECO:0000313" key="5">
    <source>
        <dbReference type="Proteomes" id="UP000479710"/>
    </source>
</evidence>
<gene>
    <name evidence="4" type="ORF">E2562_026680</name>
</gene>
<evidence type="ECO:0000313" key="4">
    <source>
        <dbReference type="EMBL" id="KAF0893545.1"/>
    </source>
</evidence>
<comment type="caution">
    <text evidence="4">The sequence shown here is derived from an EMBL/GenBank/DDBJ whole genome shotgun (WGS) entry which is preliminary data.</text>
</comment>
<dbReference type="SUPFAM" id="SSF56112">
    <property type="entry name" value="Protein kinase-like (PK-like)"/>
    <property type="match status" value="1"/>
</dbReference>
<dbReference type="GO" id="GO:0004672">
    <property type="term" value="F:protein kinase activity"/>
    <property type="evidence" value="ECO:0007669"/>
    <property type="project" value="InterPro"/>
</dbReference>
<dbReference type="InterPro" id="IPR051343">
    <property type="entry name" value="G-type_lectin_kinases/EP1-like"/>
</dbReference>
<dbReference type="AlphaFoldDB" id="A0A6G1BYX3"/>
<keyword evidence="1" id="KW-0732">Signal</keyword>
<dbReference type="OrthoDB" id="672868at2759"/>
<keyword evidence="2" id="KW-0430">Lectin</keyword>